<dbReference type="AlphaFoldDB" id="I9RXJ6"/>
<organism evidence="3 4">
    <name type="scientific">Bacteroides nordii CL02T12C05</name>
    <dbReference type="NCBI Taxonomy" id="997884"/>
    <lineage>
        <taxon>Bacteria</taxon>
        <taxon>Pseudomonadati</taxon>
        <taxon>Bacteroidota</taxon>
        <taxon>Bacteroidia</taxon>
        <taxon>Bacteroidales</taxon>
        <taxon>Bacteroidaceae</taxon>
        <taxon>Bacteroides</taxon>
    </lineage>
</organism>
<dbReference type="RefSeq" id="WP_007486383.1">
    <property type="nucleotide sequence ID" value="NZ_JH724315.1"/>
</dbReference>
<evidence type="ECO:0000313" key="4">
    <source>
        <dbReference type="Proteomes" id="UP000003089"/>
    </source>
</evidence>
<accession>I9RXJ6</accession>
<keyword evidence="1" id="KW-0175">Coiled coil</keyword>
<feature type="coiled-coil region" evidence="1">
    <location>
        <begin position="485"/>
        <end position="582"/>
    </location>
</feature>
<dbReference type="eggNOG" id="ENOG50334US">
    <property type="taxonomic scope" value="Bacteria"/>
</dbReference>
<dbReference type="HOGENOM" id="CLU_297836_0_0_10"/>
<feature type="region of interest" description="Disordered" evidence="2">
    <location>
        <begin position="808"/>
        <end position="827"/>
    </location>
</feature>
<protein>
    <submittedName>
        <fullName evidence="3">Uncharacterized protein</fullName>
    </submittedName>
</protein>
<dbReference type="EMBL" id="AGXS01000021">
    <property type="protein sequence ID" value="EIY47548.1"/>
    <property type="molecule type" value="Genomic_DNA"/>
</dbReference>
<evidence type="ECO:0000256" key="1">
    <source>
        <dbReference type="SAM" id="Coils"/>
    </source>
</evidence>
<evidence type="ECO:0000256" key="2">
    <source>
        <dbReference type="SAM" id="MobiDB-lite"/>
    </source>
</evidence>
<comment type="caution">
    <text evidence="3">The sequence shown here is derived from an EMBL/GenBank/DDBJ whole genome shotgun (WGS) entry which is preliminary data.</text>
</comment>
<dbReference type="PATRIC" id="fig|997884.3.peg.3280"/>
<evidence type="ECO:0000313" key="3">
    <source>
        <dbReference type="EMBL" id="EIY47548.1"/>
    </source>
</evidence>
<dbReference type="Proteomes" id="UP000003089">
    <property type="component" value="Unassembled WGS sequence"/>
</dbReference>
<name>I9RXJ6_9BACE</name>
<proteinExistence type="predicted"/>
<feature type="coiled-coil region" evidence="1">
    <location>
        <begin position="366"/>
        <end position="447"/>
    </location>
</feature>
<gene>
    <name evidence="3" type="ORF">HMPREF1068_03198</name>
</gene>
<keyword evidence="4" id="KW-1185">Reference proteome</keyword>
<dbReference type="STRING" id="997884.HMPREF1068_03198"/>
<sequence length="1010" mass="112308">MAGKKEYTLIINGVEKNIKDVTTLNDLLKNLDTTVKGVSGSAGAALSVSKGRAKALTEEEKAAKKLADTERKIQAVRDGATDAQIRANQELREATREQSRKIQADQLAEDSIKRMGMQLTDLRNEYESLSKAQRDDVTVGGELLQRIQELDAEYKSLRESTGNFRDSVGNYEKALNGLGKLSDGVDGITKSTMGLAQTLLLSNTLMGLFGKENEESAEQAERLNKILALLSIAEQVNTNLIRESIVQNKLAAVTDSIRAVQLKAKTAAEVASTKGTIAATVAQKAFNLVASANPYVILSLGLAAVTTGLYAFVSGNTKARKEQSKLNGELSTTVRLLNQLDRDMELAAAIAEAEGKSEEEIILIRRRSARERREQAERLYDDIIKNGNATKEQISEAEKLMNEAYERERALNDQATVLEVKNRKERADKAKEAIKTELDELRAAEDARLDLMQDSVKKIEVTYDRQIEDLRKRLSTETDLTKKAREAINDQIVSLEKQKNKELQDLQDEQTAKTLELERQVEDSRIALIQDETERRRTEINLQYDREVEDLKKRLEKEKDLTEEQQKAINELILNAQDARANELLKLTSDELAVRADLELSAIDDMYAQIEKKQKIVRDKDDIGLIDVDATKNNLREINSSLDEYIKHLTAYQASLTESHKISLTGLQKGSVEYEREVQSYARAMENVSDRIKTALKSQSDNTKQATEVQADYYKELLEKIGKYAEEVSQAVSAVTDTLNANLQLQLDGLNEQLDIISEKYEQTQEQREKAAQKVEELEERLRNATGSTAAALREQLNDEVRAREKAAREEEKLAKEKEKREAEIAEKEKKMRRNDLISNIARGIADTASAVIGALGNKPWGIWNIALASLVGTMGAAQVGIMSEQLSKLEKGGEINGPSHANGGVPILISGVPTYEAQGGEFMINDKSYRANKSLVNFINDNPRPLLFSDLIGVLPGNTVPSVVSDAPLSQEYRIIDAIENMEIKPVVSVTDIIDATDEVVTVRDLAGF</sequence>
<reference evidence="3 4" key="1">
    <citation type="submission" date="2012-02" db="EMBL/GenBank/DDBJ databases">
        <title>The Genome Sequence of Bacteroides nordii CL02T12C05.</title>
        <authorList>
            <consortium name="The Broad Institute Genome Sequencing Platform"/>
            <person name="Earl A."/>
            <person name="Ward D."/>
            <person name="Feldgarden M."/>
            <person name="Gevers D."/>
            <person name="Zitomersky N.L."/>
            <person name="Coyne M.J."/>
            <person name="Comstock L.E."/>
            <person name="Young S.K."/>
            <person name="Zeng Q."/>
            <person name="Gargeya S."/>
            <person name="Fitzgerald M."/>
            <person name="Haas B."/>
            <person name="Abouelleil A."/>
            <person name="Alvarado L."/>
            <person name="Arachchi H.M."/>
            <person name="Berlin A."/>
            <person name="Chapman S.B."/>
            <person name="Gearin G."/>
            <person name="Goldberg J."/>
            <person name="Griggs A."/>
            <person name="Gujja S."/>
            <person name="Hansen M."/>
            <person name="Heiman D."/>
            <person name="Howarth C."/>
            <person name="Larimer J."/>
            <person name="Lui A."/>
            <person name="MacDonald P.J.P."/>
            <person name="McCowen C."/>
            <person name="Montmayeur A."/>
            <person name="Murphy C."/>
            <person name="Neiman D."/>
            <person name="Pearson M."/>
            <person name="Priest M."/>
            <person name="Roberts A."/>
            <person name="Saif S."/>
            <person name="Shea T."/>
            <person name="Sisk P."/>
            <person name="Stolte C."/>
            <person name="Sykes S."/>
            <person name="Wortman J."/>
            <person name="Nusbaum C."/>
            <person name="Birren B."/>
        </authorList>
    </citation>
    <scope>NUCLEOTIDE SEQUENCE [LARGE SCALE GENOMIC DNA]</scope>
    <source>
        <strain evidence="3 4">CL02T12C05</strain>
    </source>
</reference>